<evidence type="ECO:0000256" key="4">
    <source>
        <dbReference type="PROSITE-ProRule" id="PRU00510"/>
    </source>
</evidence>
<dbReference type="Pfam" id="PF01258">
    <property type="entry name" value="zf-dskA_traR"/>
    <property type="match status" value="1"/>
</dbReference>
<dbReference type="RefSeq" id="WP_063587373.1">
    <property type="nucleotide sequence ID" value="NZ_NQMS01000001.1"/>
</dbReference>
<dbReference type="EMBL" id="NQMS01000001">
    <property type="protein sequence ID" value="PAV98576.1"/>
    <property type="molecule type" value="Genomic_DNA"/>
</dbReference>
<gene>
    <name evidence="6" type="ORF">CJD50_03650</name>
</gene>
<dbReference type="OrthoDB" id="962301at2"/>
<organism evidence="6 7">
    <name type="scientific">Hafnia paralvei</name>
    <dbReference type="NCBI Taxonomy" id="546367"/>
    <lineage>
        <taxon>Bacteria</taxon>
        <taxon>Pseudomonadati</taxon>
        <taxon>Pseudomonadota</taxon>
        <taxon>Gammaproteobacteria</taxon>
        <taxon>Enterobacterales</taxon>
        <taxon>Hafniaceae</taxon>
        <taxon>Hafnia</taxon>
    </lineage>
</organism>
<protein>
    <recommendedName>
        <fullName evidence="5">Zinc finger DksA/TraR C4-type domain-containing protein</fullName>
    </recommendedName>
</protein>
<dbReference type="PANTHER" id="PTHR38777">
    <property type="entry name" value="FELS-2 PROPHAGE PROTEIN"/>
    <property type="match status" value="1"/>
</dbReference>
<dbReference type="GO" id="GO:1900378">
    <property type="term" value="P:positive regulation of secondary metabolite biosynthetic process"/>
    <property type="evidence" value="ECO:0007669"/>
    <property type="project" value="TreeGrafter"/>
</dbReference>
<reference evidence="6 7" key="1">
    <citation type="submission" date="2017-08" db="EMBL/GenBank/DDBJ databases">
        <title>Draft Genome Sequence of Hafnia alvei CITHA-6 Isolated from Raw Bovine Milk.</title>
        <authorList>
            <person name="Culligan E.P."/>
            <person name="Mcsweeney A."/>
            <person name="O'Doherty C."/>
            <person name="Gleeson E."/>
            <person name="O'Riordan D."/>
            <person name="Sleator R.D."/>
        </authorList>
    </citation>
    <scope>NUCLEOTIDE SEQUENCE [LARGE SCALE GENOMIC DNA]</scope>
    <source>
        <strain evidence="6 7">CITHA-6</strain>
    </source>
</reference>
<dbReference type="SUPFAM" id="SSF57716">
    <property type="entry name" value="Glucocorticoid receptor-like (DNA-binding domain)"/>
    <property type="match status" value="1"/>
</dbReference>
<evidence type="ECO:0000259" key="5">
    <source>
        <dbReference type="Pfam" id="PF01258"/>
    </source>
</evidence>
<dbReference type="GO" id="GO:0008270">
    <property type="term" value="F:zinc ion binding"/>
    <property type="evidence" value="ECO:0007669"/>
    <property type="project" value="UniProtKB-KW"/>
</dbReference>
<feature type="zinc finger region" description="dksA C4-type" evidence="4">
    <location>
        <begin position="35"/>
        <end position="59"/>
    </location>
</feature>
<dbReference type="InterPro" id="IPR012783">
    <property type="entry name" value="Znf_C4_TraR"/>
</dbReference>
<evidence type="ECO:0000256" key="3">
    <source>
        <dbReference type="ARBA" id="ARBA00022833"/>
    </source>
</evidence>
<dbReference type="PANTHER" id="PTHR38777:SF1">
    <property type="entry name" value="DNAK SUPPRESSOR PROTEIN"/>
    <property type="match status" value="1"/>
</dbReference>
<dbReference type="InterPro" id="IPR000962">
    <property type="entry name" value="Znf_DskA_TraR"/>
</dbReference>
<evidence type="ECO:0000313" key="7">
    <source>
        <dbReference type="Proteomes" id="UP000218796"/>
    </source>
</evidence>
<sequence>MADWIDIAQAREENVLEAQIENARGKIVGASAHFCEDCDAPIPEARRMAIAGVQCCIHCQQIRELTRKHFRA</sequence>
<dbReference type="AlphaFoldDB" id="A0A2A2MHJ1"/>
<evidence type="ECO:0000256" key="1">
    <source>
        <dbReference type="ARBA" id="ARBA00022723"/>
    </source>
</evidence>
<name>A0A2A2MHJ1_9GAMM</name>
<comment type="caution">
    <text evidence="6">The sequence shown here is derived from an EMBL/GenBank/DDBJ whole genome shotgun (WGS) entry which is preliminary data.</text>
</comment>
<accession>A0A2A2MHJ1</accession>
<evidence type="ECO:0000256" key="2">
    <source>
        <dbReference type="ARBA" id="ARBA00022771"/>
    </source>
</evidence>
<keyword evidence="3" id="KW-0862">Zinc</keyword>
<dbReference type="NCBIfam" id="TIGR02419">
    <property type="entry name" value="C4_traR_proteo"/>
    <property type="match status" value="1"/>
</dbReference>
<evidence type="ECO:0000313" key="6">
    <source>
        <dbReference type="EMBL" id="PAV98576.1"/>
    </source>
</evidence>
<dbReference type="PROSITE" id="PS51128">
    <property type="entry name" value="ZF_DKSA_2"/>
    <property type="match status" value="1"/>
</dbReference>
<keyword evidence="2" id="KW-0863">Zinc-finger</keyword>
<proteinExistence type="predicted"/>
<dbReference type="Gene3D" id="1.20.120.910">
    <property type="entry name" value="DksA, coiled-coil domain"/>
    <property type="match status" value="1"/>
</dbReference>
<keyword evidence="1" id="KW-0479">Metal-binding</keyword>
<feature type="domain" description="Zinc finger DksA/TraR C4-type" evidence="5">
    <location>
        <begin position="33"/>
        <end position="64"/>
    </location>
</feature>
<dbReference type="Proteomes" id="UP000218796">
    <property type="component" value="Unassembled WGS sequence"/>
</dbReference>
<keyword evidence="7" id="KW-1185">Reference proteome</keyword>